<sequence>MVEPNRNQIPAPRQILAFDIKLMDQIPVFHGTNLNRFLTHCNFIIELYYDALNPGSNQSRLILNCVRSKVHDDCFQQISIDKENLLFSLINLKQHHKSIQAYYKEFSQLLEFLITKLQNYKTWEVETKNRDVLLIPILLKKLDIQTNKEWETRLNKGNNHSVYPYKKGTDQNKSAASNKQISRAFATLKIECSLCKGEHEIRNCSDFSKLSPEERNQKAGDLKLCINCMRKGHFLQNCLSKYKCRICSKKHHSLLHITTDKENENSNNENAQVNDHSTQVSLNCAAELVNNHVILSTAQIKASGSNGQKQIRVLLDSVSQSHFIIERVCDQLGLEKRPININVTSMGNKNVMIKHRVQITIHSMSCNFETVLEALVISEITEELPSCIFGMREFQIPSNIKLADPTFYQPGPIDMIIGTNLFWELLCIGQIKRNNQPLLQKTKLGWIVSGGCGVPNSEEQPKQSAFLALHELHKNVERFREADQVVTIKNKNSIDEEYCQNLFQQTTTRAEDGRFIVRIPFKLQYSEFIEEYIRLKHMSPSELNISKSFFLPHHCVIRESSETTKLRVVFDGSSKPDDGKVINELQHIGPNLQNEIFSIIVRFRLYEYVLIGDIEKMYRQIWIHPEDRRYQKILWRNKPNELLSVYELNTYDKIRKFANETLNDIIISLLHVDLTNLYAEIDSTVGVGNNRELDDATYTACDVFIDYWDGAKSELKDIEEIGVKFKGQIGDVIAGLLPLPQSETSTIFQSLAARTSSNFLRRGSFMTRKEPEKIELIGNANHAKDELLPKMALLFIKTVSKTIYHEEEELEQQRLRPLSEKKHRLQMTILGK</sequence>
<dbReference type="InterPro" id="IPR043502">
    <property type="entry name" value="DNA/RNA_pol_sf"/>
</dbReference>
<dbReference type="InterPro" id="IPR036875">
    <property type="entry name" value="Znf_CCHC_sf"/>
</dbReference>
<reference evidence="1" key="1">
    <citation type="submission" date="2019-08" db="EMBL/GenBank/DDBJ databases">
        <title>The genome of the North American firefly Photinus pyralis.</title>
        <authorList>
            <consortium name="Photinus pyralis genome working group"/>
            <person name="Fallon T.R."/>
            <person name="Sander Lower S.E."/>
            <person name="Weng J.-K."/>
        </authorList>
    </citation>
    <scope>NUCLEOTIDE SEQUENCE</scope>
    <source>
        <strain evidence="1">TRF0915ILg1</strain>
        <tissue evidence="1">Whole body</tissue>
    </source>
</reference>
<evidence type="ECO:0008006" key="3">
    <source>
        <dbReference type="Google" id="ProtNLM"/>
    </source>
</evidence>
<dbReference type="GO" id="GO:0003676">
    <property type="term" value="F:nucleic acid binding"/>
    <property type="evidence" value="ECO:0007669"/>
    <property type="project" value="InterPro"/>
</dbReference>
<dbReference type="AlphaFoldDB" id="A0A8K0GK50"/>
<proteinExistence type="predicted"/>
<dbReference type="PANTHER" id="PTHR47331">
    <property type="entry name" value="PHD-TYPE DOMAIN-CONTAINING PROTEIN"/>
    <property type="match status" value="1"/>
</dbReference>
<dbReference type="SUPFAM" id="SSF56672">
    <property type="entry name" value="DNA/RNA polymerases"/>
    <property type="match status" value="1"/>
</dbReference>
<accession>A0A8K0GK50</accession>
<dbReference type="PANTHER" id="PTHR47331:SF5">
    <property type="entry name" value="RIBONUCLEASE H"/>
    <property type="match status" value="1"/>
</dbReference>
<dbReference type="GO" id="GO:0008270">
    <property type="term" value="F:zinc ion binding"/>
    <property type="evidence" value="ECO:0007669"/>
    <property type="project" value="InterPro"/>
</dbReference>
<dbReference type="SUPFAM" id="SSF57756">
    <property type="entry name" value="Retrovirus zinc finger-like domains"/>
    <property type="match status" value="1"/>
</dbReference>
<protein>
    <recommendedName>
        <fullName evidence="3">Peptidase aspartic putative domain-containing protein</fullName>
    </recommendedName>
</protein>
<evidence type="ECO:0000313" key="1">
    <source>
        <dbReference type="EMBL" id="KAF2904602.1"/>
    </source>
</evidence>
<dbReference type="GO" id="GO:0071897">
    <property type="term" value="P:DNA biosynthetic process"/>
    <property type="evidence" value="ECO:0007669"/>
    <property type="project" value="UniProtKB-ARBA"/>
</dbReference>
<dbReference type="EMBL" id="VTPC01000728">
    <property type="protein sequence ID" value="KAF2904602.1"/>
    <property type="molecule type" value="Genomic_DNA"/>
</dbReference>
<dbReference type="OrthoDB" id="6779063at2759"/>
<gene>
    <name evidence="1" type="ORF">ILUMI_01574</name>
</gene>
<evidence type="ECO:0000313" key="2">
    <source>
        <dbReference type="Proteomes" id="UP000801492"/>
    </source>
</evidence>
<organism evidence="1 2">
    <name type="scientific">Ignelater luminosus</name>
    <name type="common">Cucubano</name>
    <name type="synonym">Pyrophorus luminosus</name>
    <dbReference type="NCBI Taxonomy" id="2038154"/>
    <lineage>
        <taxon>Eukaryota</taxon>
        <taxon>Metazoa</taxon>
        <taxon>Ecdysozoa</taxon>
        <taxon>Arthropoda</taxon>
        <taxon>Hexapoda</taxon>
        <taxon>Insecta</taxon>
        <taxon>Pterygota</taxon>
        <taxon>Neoptera</taxon>
        <taxon>Endopterygota</taxon>
        <taxon>Coleoptera</taxon>
        <taxon>Polyphaga</taxon>
        <taxon>Elateriformia</taxon>
        <taxon>Elateroidea</taxon>
        <taxon>Elateridae</taxon>
        <taxon>Agrypninae</taxon>
        <taxon>Pyrophorini</taxon>
        <taxon>Ignelater</taxon>
    </lineage>
</organism>
<name>A0A8K0GK50_IGNLU</name>
<comment type="caution">
    <text evidence="1">The sequence shown here is derived from an EMBL/GenBank/DDBJ whole genome shotgun (WGS) entry which is preliminary data.</text>
</comment>
<keyword evidence="2" id="KW-1185">Reference proteome</keyword>
<dbReference type="Proteomes" id="UP000801492">
    <property type="component" value="Unassembled WGS sequence"/>
</dbReference>